<dbReference type="Gene3D" id="1.10.274.10">
    <property type="entry name" value="PtsI, HPr-binding domain"/>
    <property type="match status" value="1"/>
</dbReference>
<evidence type="ECO:0000256" key="1">
    <source>
        <dbReference type="ARBA" id="ARBA00000683"/>
    </source>
</evidence>
<accession>A0A3N4D9N1</accession>
<evidence type="ECO:0000256" key="6">
    <source>
        <dbReference type="ARBA" id="ARBA00022448"/>
    </source>
</evidence>
<keyword evidence="13" id="KW-0460">Magnesium</keyword>
<comment type="subcellular location">
    <subcellularLocation>
        <location evidence="3">Cytoplasm</location>
    </subcellularLocation>
</comment>
<dbReference type="Pfam" id="PF00381">
    <property type="entry name" value="PTS-HPr"/>
    <property type="match status" value="1"/>
</dbReference>
<dbReference type="EMBL" id="CP034073">
    <property type="protein sequence ID" value="AZG34001.1"/>
    <property type="molecule type" value="Genomic_DNA"/>
</dbReference>
<evidence type="ECO:0000256" key="8">
    <source>
        <dbReference type="ARBA" id="ARBA00022597"/>
    </source>
</evidence>
<reference evidence="17" key="3">
    <citation type="submission" date="2018-11" db="EMBL/GenBank/DDBJ databases">
        <authorList>
            <person name="Hwang Y.J."/>
            <person name="Hwang C.Y."/>
        </authorList>
    </citation>
    <scope>NUCLEOTIDE SEQUENCE</scope>
    <source>
        <strain evidence="17">R106</strain>
    </source>
</reference>
<comment type="cofactor">
    <cofactor evidence="2">
        <name>Mg(2+)</name>
        <dbReference type="ChEBI" id="CHEBI:18420"/>
    </cofactor>
</comment>
<evidence type="ECO:0000256" key="13">
    <source>
        <dbReference type="ARBA" id="ARBA00022842"/>
    </source>
</evidence>
<dbReference type="KEGG" id="spsr:EGC80_03005"/>
<dbReference type="NCBIfam" id="TIGR01417">
    <property type="entry name" value="PTS_I_fam"/>
    <property type="match status" value="1"/>
</dbReference>
<protein>
    <recommendedName>
        <fullName evidence="5">phosphoenolpyruvate--protein phosphotransferase</fullName>
        <ecNumber evidence="5">2.7.3.9</ecNumber>
    </recommendedName>
</protein>
<evidence type="ECO:0000256" key="12">
    <source>
        <dbReference type="ARBA" id="ARBA00022777"/>
    </source>
</evidence>
<dbReference type="InterPro" id="IPR036618">
    <property type="entry name" value="PtsI_HPr-bd_sf"/>
</dbReference>
<dbReference type="Gene3D" id="2.70.70.10">
    <property type="entry name" value="Glucose Permease (Domain IIA)"/>
    <property type="match status" value="1"/>
</dbReference>
<evidence type="ECO:0000313" key="17">
    <source>
        <dbReference type="EMBL" id="RPA22593.1"/>
    </source>
</evidence>
<dbReference type="PROSITE" id="PS51093">
    <property type="entry name" value="PTS_EIIA_TYPE_1"/>
    <property type="match status" value="1"/>
</dbReference>
<keyword evidence="6" id="KW-0813">Transport</keyword>
<evidence type="ECO:0000256" key="10">
    <source>
        <dbReference type="ARBA" id="ARBA00022683"/>
    </source>
</evidence>
<dbReference type="InterPro" id="IPR008279">
    <property type="entry name" value="PEP-util_enz_mobile_dom"/>
</dbReference>
<dbReference type="GO" id="GO:0046872">
    <property type="term" value="F:metal ion binding"/>
    <property type="evidence" value="ECO:0007669"/>
    <property type="project" value="UniProtKB-KW"/>
</dbReference>
<gene>
    <name evidence="17" type="primary">ptsP</name>
    <name evidence="17" type="ORF">EGC77_21430</name>
    <name evidence="16" type="ORF">EGC80_03005</name>
</gene>
<dbReference type="InterPro" id="IPR015813">
    <property type="entry name" value="Pyrv/PenolPyrv_kinase-like_dom"/>
</dbReference>
<dbReference type="PROSITE" id="PS00742">
    <property type="entry name" value="PEP_ENZYMES_2"/>
    <property type="match status" value="1"/>
</dbReference>
<dbReference type="GO" id="GO:0005737">
    <property type="term" value="C:cytoplasm"/>
    <property type="evidence" value="ECO:0007669"/>
    <property type="project" value="UniProtKB-SubCell"/>
</dbReference>
<dbReference type="OrthoDB" id="9765468at2"/>
<dbReference type="Proteomes" id="UP000273778">
    <property type="component" value="Chromosome"/>
</dbReference>
<dbReference type="InterPro" id="IPR035895">
    <property type="entry name" value="HPr-like_sf"/>
</dbReference>
<dbReference type="NCBIfam" id="TIGR01003">
    <property type="entry name" value="PTS_HPr_family"/>
    <property type="match status" value="1"/>
</dbReference>
<dbReference type="InterPro" id="IPR011055">
    <property type="entry name" value="Dup_hybrid_motif"/>
</dbReference>
<dbReference type="InterPro" id="IPR001127">
    <property type="entry name" value="PTS_EIIA_1_perm"/>
</dbReference>
<dbReference type="InterPro" id="IPR018274">
    <property type="entry name" value="PEP_util_AS"/>
</dbReference>
<evidence type="ECO:0000256" key="2">
    <source>
        <dbReference type="ARBA" id="ARBA00001946"/>
    </source>
</evidence>
<feature type="domain" description="HPr" evidence="15">
    <location>
        <begin position="171"/>
        <end position="258"/>
    </location>
</feature>
<evidence type="ECO:0000256" key="7">
    <source>
        <dbReference type="ARBA" id="ARBA00022490"/>
    </source>
</evidence>
<reference evidence="19" key="2">
    <citation type="submission" date="2018-11" db="EMBL/GenBank/DDBJ databases">
        <title>Shewanella sp. R106.</title>
        <authorList>
            <person name="Hwang Y.J."/>
            <person name="Hwang C.Y."/>
        </authorList>
    </citation>
    <scope>NUCLEOTIDE SEQUENCE [LARGE SCALE GENOMIC DNA]</scope>
    <source>
        <strain evidence="19">R106</strain>
    </source>
</reference>
<evidence type="ECO:0000259" key="14">
    <source>
        <dbReference type="PROSITE" id="PS51093"/>
    </source>
</evidence>
<comment type="similarity">
    <text evidence="4">Belongs to the PEP-utilizing enzyme family.</text>
</comment>
<dbReference type="EMBL" id="RKKB01000033">
    <property type="protein sequence ID" value="RPA22593.1"/>
    <property type="molecule type" value="Genomic_DNA"/>
</dbReference>
<dbReference type="InterPro" id="IPR050499">
    <property type="entry name" value="PEP-utilizing_PTS_enzyme"/>
</dbReference>
<dbReference type="PRINTS" id="PR01736">
    <property type="entry name" value="PHPHTRNFRASE"/>
</dbReference>
<dbReference type="PROSITE" id="PS00369">
    <property type="entry name" value="PTS_HPR_HIS"/>
    <property type="match status" value="1"/>
</dbReference>
<dbReference type="PRINTS" id="PR00107">
    <property type="entry name" value="PHOSPHOCPHPR"/>
</dbReference>
<dbReference type="GO" id="GO:0016301">
    <property type="term" value="F:kinase activity"/>
    <property type="evidence" value="ECO:0007669"/>
    <property type="project" value="UniProtKB-KW"/>
</dbReference>
<dbReference type="InterPro" id="IPR002114">
    <property type="entry name" value="PTS_HPr_Ser_P_site"/>
</dbReference>
<dbReference type="InterPro" id="IPR000032">
    <property type="entry name" value="HPr-like"/>
</dbReference>
<dbReference type="GO" id="GO:0008965">
    <property type="term" value="F:phosphoenolpyruvate-protein phosphotransferase activity"/>
    <property type="evidence" value="ECO:0007669"/>
    <property type="project" value="UniProtKB-EC"/>
</dbReference>
<keyword evidence="18" id="KW-1185">Reference proteome</keyword>
<proteinExistence type="inferred from homology"/>
<comment type="catalytic activity">
    <reaction evidence="1">
        <text>L-histidyl-[protein] + phosphoenolpyruvate = N(pros)-phospho-L-histidyl-[protein] + pyruvate</text>
        <dbReference type="Rhea" id="RHEA:23880"/>
        <dbReference type="Rhea" id="RHEA-COMP:9745"/>
        <dbReference type="Rhea" id="RHEA-COMP:9746"/>
        <dbReference type="ChEBI" id="CHEBI:15361"/>
        <dbReference type="ChEBI" id="CHEBI:29979"/>
        <dbReference type="ChEBI" id="CHEBI:58702"/>
        <dbReference type="ChEBI" id="CHEBI:64837"/>
        <dbReference type="EC" id="2.7.3.9"/>
    </reaction>
</comment>
<evidence type="ECO:0000256" key="5">
    <source>
        <dbReference type="ARBA" id="ARBA00012232"/>
    </source>
</evidence>
<dbReference type="Pfam" id="PF00391">
    <property type="entry name" value="PEP-utilizers"/>
    <property type="match status" value="1"/>
</dbReference>
<keyword evidence="9 17" id="KW-0808">Transferase</keyword>
<evidence type="ECO:0000256" key="3">
    <source>
        <dbReference type="ARBA" id="ARBA00004496"/>
    </source>
</evidence>
<dbReference type="Proteomes" id="UP000278855">
    <property type="component" value="Unassembled WGS sequence"/>
</dbReference>
<dbReference type="PROSITE" id="PS51350">
    <property type="entry name" value="PTS_HPR_DOM"/>
    <property type="match status" value="1"/>
</dbReference>
<evidence type="ECO:0000259" key="15">
    <source>
        <dbReference type="PROSITE" id="PS51350"/>
    </source>
</evidence>
<dbReference type="PANTHER" id="PTHR46244">
    <property type="entry name" value="PHOSPHOENOLPYRUVATE-PROTEIN PHOSPHOTRANSFERASE"/>
    <property type="match status" value="1"/>
</dbReference>
<dbReference type="InterPro" id="IPR036637">
    <property type="entry name" value="Phosphohistidine_dom_sf"/>
</dbReference>
<sequence>MNKKTSTTIHLLAPFTGVCCPLSQVPDAAFSQKMVGDGLAIDPTENILHAPCDATVTQIHPSKHAVTLLTATGIEILLHIGVDTVKLKGEGFKELVKVGDAVKAKTPLIELDLDKVGCGVKSLRTVILLTDMTRIITLTPTTEQFVNAGDLLFSAEVSAAARAVTKSDDMVSSAPIVVINPTGIHARPAAAIVTAIKAFDCDVMIDKAGKQANARSVVGLMGLDIAFGEQIVILAKGKDQQAAIAALSEAISTGLGEEGADASLVTKNVKSDFDPFSEPSLLLQTSQDPRQLIGVEASPGQVKGRLYVIKAEVPKFDTFADDAQVEQQTLDDAMKVANQTLVELVEELHNKDMGQKADIFVAHQELMSDPDLYDDCIIELQQGKSAPYAWSKSICRQADKLAGMENPLLAGRATDLIDVGNRVSRIMAGLSQDTIPAELPENTILVAKDLTPSDTAKLNPAFVKGICTTLGGASSHSAILARAMGIAAMAGVEAKIMTLHGTEVLLDTAKGYLLLSPTEAEIAQLDVIKNAAEQQKASAFAHKDETAVTLDGVRFEIAGNIAKVSDAQKLVEMGGEAVGLLRSEFLYQDQSVAPSEDDQEQVYRAVLQTLGQRPLVVRTLDVGGDKPLAYLPLPKEDNPFLGERGIRVGLDKPAVLRQQVRALLKAAEAGNLRIMFPMVASLFELKLAKQVVKEEAEKLAIDISGIQIGIMIEVPSAAVMADVLAEHVDFFSIGTNDLTQYTLAIDRGHPKLAAIADGLHPAVLRLIDMTVKAAHAKGKWAGICGGLAGEKDAVPILVGLGIDELSVSVPSIPEVKHQVRHLNQQACQLIAAKAMSCADAKDVRALMRDPNTLLAVKGDIEKR</sequence>
<dbReference type="Pfam" id="PF00358">
    <property type="entry name" value="PTS_EIIA_1"/>
    <property type="match status" value="1"/>
</dbReference>
<keyword evidence="10" id="KW-0598">Phosphotransferase system</keyword>
<dbReference type="InterPro" id="IPR001020">
    <property type="entry name" value="PTS_HPr_His_P_site"/>
</dbReference>
<evidence type="ECO:0000313" key="19">
    <source>
        <dbReference type="Proteomes" id="UP000278855"/>
    </source>
</evidence>
<dbReference type="SUPFAM" id="SSF55594">
    <property type="entry name" value="HPr-like"/>
    <property type="match status" value="1"/>
</dbReference>
<dbReference type="RefSeq" id="WP_124014232.1">
    <property type="nucleotide sequence ID" value="NZ_CP034073.1"/>
</dbReference>
<keyword evidence="11" id="KW-0479">Metal-binding</keyword>
<dbReference type="InterPro" id="IPR023151">
    <property type="entry name" value="PEP_util_CS"/>
</dbReference>
<name>A0A3N4D9N1_9GAMM</name>
<dbReference type="PROSITE" id="PS00370">
    <property type="entry name" value="PEP_ENZYMES_PHOS_SITE"/>
    <property type="match status" value="1"/>
</dbReference>
<evidence type="ECO:0000256" key="9">
    <source>
        <dbReference type="ARBA" id="ARBA00022679"/>
    </source>
</evidence>
<dbReference type="AlphaFoldDB" id="A0A3N4D9N1"/>
<dbReference type="Gene3D" id="3.20.20.60">
    <property type="entry name" value="Phosphoenolpyruvate-binding domains"/>
    <property type="match status" value="1"/>
</dbReference>
<dbReference type="SUPFAM" id="SSF51261">
    <property type="entry name" value="Duplicated hybrid motif"/>
    <property type="match status" value="1"/>
</dbReference>
<dbReference type="InterPro" id="IPR000121">
    <property type="entry name" value="PEP_util_C"/>
</dbReference>
<dbReference type="Pfam" id="PF05524">
    <property type="entry name" value="PEP-utilisers_N"/>
    <property type="match status" value="1"/>
</dbReference>
<dbReference type="InterPro" id="IPR040442">
    <property type="entry name" value="Pyrv_kinase-like_dom_sf"/>
</dbReference>
<dbReference type="NCBIfam" id="TIGR00830">
    <property type="entry name" value="PTBA"/>
    <property type="match status" value="1"/>
</dbReference>
<dbReference type="EC" id="2.7.3.9" evidence="5"/>
<dbReference type="CDD" id="cd00367">
    <property type="entry name" value="PTS-HPr_like"/>
    <property type="match status" value="1"/>
</dbReference>
<dbReference type="SUPFAM" id="SSF51621">
    <property type="entry name" value="Phosphoenolpyruvate/pyruvate domain"/>
    <property type="match status" value="1"/>
</dbReference>
<keyword evidence="8" id="KW-0762">Sugar transport</keyword>
<dbReference type="Gene3D" id="3.50.30.10">
    <property type="entry name" value="Phosphohistidine domain"/>
    <property type="match status" value="1"/>
</dbReference>
<keyword evidence="7" id="KW-0963">Cytoplasm</keyword>
<dbReference type="PROSITE" id="PS00589">
    <property type="entry name" value="PTS_HPR_SER"/>
    <property type="match status" value="1"/>
</dbReference>
<evidence type="ECO:0000313" key="16">
    <source>
        <dbReference type="EMBL" id="AZG34001.1"/>
    </source>
</evidence>
<dbReference type="InterPro" id="IPR006318">
    <property type="entry name" value="PTS_EI-like"/>
</dbReference>
<feature type="domain" description="PTS EIIA type-1" evidence="14">
    <location>
        <begin position="27"/>
        <end position="131"/>
    </location>
</feature>
<reference evidence="16 18" key="1">
    <citation type="submission" date="2018-11" db="EMBL/GenBank/DDBJ databases">
        <title>Shewanella sp. M2.</title>
        <authorList>
            <person name="Hwang Y.J."/>
            <person name="Hwang C.Y."/>
        </authorList>
    </citation>
    <scope>NUCLEOTIDE SEQUENCE [LARGE SCALE GENOMIC DNA]</scope>
    <source>
        <strain evidence="16 18">M2</strain>
    </source>
</reference>
<dbReference type="InterPro" id="IPR008731">
    <property type="entry name" value="PTS_EIN"/>
</dbReference>
<dbReference type="PANTHER" id="PTHR46244:SF6">
    <property type="entry name" value="PHOSPHOENOLPYRUVATE-PROTEIN PHOSPHOTRANSFERASE"/>
    <property type="match status" value="1"/>
</dbReference>
<organism evidence="17 19">
    <name type="scientific">Shewanella psychromarinicola</name>
    <dbReference type="NCBI Taxonomy" id="2487742"/>
    <lineage>
        <taxon>Bacteria</taxon>
        <taxon>Pseudomonadati</taxon>
        <taxon>Pseudomonadota</taxon>
        <taxon>Gammaproteobacteria</taxon>
        <taxon>Alteromonadales</taxon>
        <taxon>Shewanellaceae</taxon>
        <taxon>Shewanella</taxon>
    </lineage>
</organism>
<dbReference type="SUPFAM" id="SSF52009">
    <property type="entry name" value="Phosphohistidine domain"/>
    <property type="match status" value="1"/>
</dbReference>
<dbReference type="Gene3D" id="3.30.1340.10">
    <property type="entry name" value="HPr-like"/>
    <property type="match status" value="1"/>
</dbReference>
<dbReference type="GO" id="GO:0009401">
    <property type="term" value="P:phosphoenolpyruvate-dependent sugar phosphotransferase system"/>
    <property type="evidence" value="ECO:0007669"/>
    <property type="project" value="UniProtKB-KW"/>
</dbReference>
<evidence type="ECO:0000313" key="18">
    <source>
        <dbReference type="Proteomes" id="UP000273778"/>
    </source>
</evidence>
<dbReference type="FunFam" id="2.70.70.10:FF:000001">
    <property type="entry name" value="PTS system glucose-specific IIA component"/>
    <property type="match status" value="1"/>
</dbReference>
<keyword evidence="17" id="KW-0670">Pyruvate</keyword>
<dbReference type="PROSITE" id="PS00371">
    <property type="entry name" value="PTS_EIIA_TYPE_1_HIS"/>
    <property type="match status" value="1"/>
</dbReference>
<dbReference type="Pfam" id="PF02896">
    <property type="entry name" value="PEP-utilizers_C"/>
    <property type="match status" value="1"/>
</dbReference>
<keyword evidence="12" id="KW-0418">Kinase</keyword>
<evidence type="ECO:0000256" key="11">
    <source>
        <dbReference type="ARBA" id="ARBA00022723"/>
    </source>
</evidence>
<dbReference type="SUPFAM" id="SSF47831">
    <property type="entry name" value="Enzyme I of the PEP:sugar phosphotransferase system HPr-binding (sub)domain"/>
    <property type="match status" value="1"/>
</dbReference>
<evidence type="ECO:0000256" key="4">
    <source>
        <dbReference type="ARBA" id="ARBA00007837"/>
    </source>
</evidence>